<keyword evidence="4" id="KW-1185">Reference proteome</keyword>
<reference evidence="3" key="1">
    <citation type="journal article" date="2020" name="Phytopathology">
        <title>Genome Sequence Resources of Colletotrichum truncatum, C. plurivorum, C. musicola, and C. sojae: Four Species Pathogenic to Soybean (Glycine max).</title>
        <authorList>
            <person name="Rogerio F."/>
            <person name="Boufleur T.R."/>
            <person name="Ciampi-Guillardi M."/>
            <person name="Sukno S.A."/>
            <person name="Thon M.R."/>
            <person name="Massola Junior N.S."/>
            <person name="Baroncelli R."/>
        </authorList>
    </citation>
    <scope>NUCLEOTIDE SEQUENCE</scope>
    <source>
        <strain evidence="3">LFN0074</strain>
    </source>
</reference>
<dbReference type="PANTHER" id="PTHR10039:SF5">
    <property type="entry name" value="NACHT DOMAIN-CONTAINING PROTEIN"/>
    <property type="match status" value="1"/>
</dbReference>
<name>A0A8H6J8P5_9PEZI</name>
<dbReference type="Pfam" id="PF24883">
    <property type="entry name" value="NPHP3_N"/>
    <property type="match status" value="1"/>
</dbReference>
<dbReference type="InterPro" id="IPR056884">
    <property type="entry name" value="NPHP3-like_N"/>
</dbReference>
<gene>
    <name evidence="3" type="ORF">CMUS01_13952</name>
</gene>
<dbReference type="AlphaFoldDB" id="A0A8H6J8P5"/>
<evidence type="ECO:0000256" key="1">
    <source>
        <dbReference type="ARBA" id="ARBA00022737"/>
    </source>
</evidence>
<feature type="domain" description="Nephrocystin 3-like N-terminal" evidence="2">
    <location>
        <begin position="246"/>
        <end position="413"/>
    </location>
</feature>
<dbReference type="EMBL" id="WIGM01000943">
    <property type="protein sequence ID" value="KAF6808166.1"/>
    <property type="molecule type" value="Genomic_DNA"/>
</dbReference>
<organism evidence="3 4">
    <name type="scientific">Colletotrichum musicola</name>
    <dbReference type="NCBI Taxonomy" id="2175873"/>
    <lineage>
        <taxon>Eukaryota</taxon>
        <taxon>Fungi</taxon>
        <taxon>Dikarya</taxon>
        <taxon>Ascomycota</taxon>
        <taxon>Pezizomycotina</taxon>
        <taxon>Sordariomycetes</taxon>
        <taxon>Hypocreomycetidae</taxon>
        <taxon>Glomerellales</taxon>
        <taxon>Glomerellaceae</taxon>
        <taxon>Colletotrichum</taxon>
        <taxon>Colletotrichum orchidearum species complex</taxon>
    </lineage>
</organism>
<dbReference type="Proteomes" id="UP000639643">
    <property type="component" value="Unassembled WGS sequence"/>
</dbReference>
<proteinExistence type="predicted"/>
<evidence type="ECO:0000313" key="3">
    <source>
        <dbReference type="EMBL" id="KAF6808166.1"/>
    </source>
</evidence>
<sequence>MEAVGAVGLAAAILQFIEFTAKLVKEGSERATIEKKHIEKLTEEIHALNIEICNGMPSNTADDAVKKLGAECMDISRELLEALAQLRARSRDTRWTSFVEALRAIWKKGEIQDLRDRLDQYRDTLHTSMLASQHNRTETLTAEVKDLRTESMNAVENLRVDLLQAIQTQKAKAPRDPDHDKTIFRCLRSLAAEESEDLRRRQRRLLAQLSFAIGHEREHQNQEPHARTFQWVWDDPKIREGCPAWSHFPSWLEGDGHKIYWITGKAASGKSNLMKCIVHDSRCDELLKRWSGGLPLVSTKFFFWGSGSEDQLSLEGFMRIILHGALSQRPDLIPKVFPERWERLLLPDSDGSPWGLGELDQAIKALARSAAGNFKLFIFVDGLDEFGGEHDALIQLYQTIVSFDNVKACLSSRPAKTPNALVMSFTDEDDTSKMVQVALKAPILPLSIEEVRHRFESQYTDWQRSSPLGGPGEDYDASPTQSLGMSSFQIESCYDIPDGEDLQWVLEMTELEAKQYRAEIIEAFIESGIDRNQLLEEQACIEGAFEEFPEISERLLKMIARKEK</sequence>
<protein>
    <recommendedName>
        <fullName evidence="2">Nephrocystin 3-like N-terminal domain-containing protein</fullName>
    </recommendedName>
</protein>
<dbReference type="PANTHER" id="PTHR10039">
    <property type="entry name" value="AMELOGENIN"/>
    <property type="match status" value="1"/>
</dbReference>
<evidence type="ECO:0000313" key="4">
    <source>
        <dbReference type="Proteomes" id="UP000639643"/>
    </source>
</evidence>
<comment type="caution">
    <text evidence="3">The sequence shown here is derived from an EMBL/GenBank/DDBJ whole genome shotgun (WGS) entry which is preliminary data.</text>
</comment>
<evidence type="ECO:0000259" key="2">
    <source>
        <dbReference type="Pfam" id="PF24883"/>
    </source>
</evidence>
<accession>A0A8H6J8P5</accession>
<keyword evidence="1" id="KW-0677">Repeat</keyword>
<dbReference type="OrthoDB" id="443402at2759"/>